<dbReference type="GO" id="GO:0019843">
    <property type="term" value="F:rRNA binding"/>
    <property type="evidence" value="ECO:0007669"/>
    <property type="project" value="UniProtKB-UniRule"/>
</dbReference>
<dbReference type="AlphaFoldDB" id="A0A2T4IAF7"/>
<organism evidence="11 12">
    <name type="scientific">Mycoplasma leachii 06049</name>
    <dbReference type="NCBI Taxonomy" id="1188244"/>
    <lineage>
        <taxon>Bacteria</taxon>
        <taxon>Bacillati</taxon>
        <taxon>Mycoplasmatota</taxon>
        <taxon>Mollicutes</taxon>
        <taxon>Mycoplasmataceae</taxon>
        <taxon>Mycoplasma</taxon>
    </lineage>
</organism>
<feature type="region of interest" description="Disordered" evidence="8">
    <location>
        <begin position="223"/>
        <end position="256"/>
    </location>
</feature>
<dbReference type="EMBL" id="LAUU01000004">
    <property type="protein sequence ID" value="PTD31640.1"/>
    <property type="molecule type" value="Genomic_DNA"/>
</dbReference>
<keyword evidence="2 7" id="KW-0699">rRNA-binding</keyword>
<keyword evidence="5 7" id="KW-0687">Ribonucleoprotein</keyword>
<dbReference type="FunFam" id="2.30.30.30:FF:000001">
    <property type="entry name" value="50S ribosomal protein L2"/>
    <property type="match status" value="1"/>
</dbReference>
<dbReference type="PIRSF" id="PIRSF002158">
    <property type="entry name" value="Ribosomal_L2"/>
    <property type="match status" value="1"/>
</dbReference>
<keyword evidence="3 7" id="KW-0694">RNA-binding</keyword>
<dbReference type="SUPFAM" id="SSF50104">
    <property type="entry name" value="Translation proteins SH3-like domain"/>
    <property type="match status" value="1"/>
</dbReference>
<dbReference type="Gene3D" id="2.30.30.30">
    <property type="match status" value="1"/>
</dbReference>
<dbReference type="GO" id="GO:0002181">
    <property type="term" value="P:cytoplasmic translation"/>
    <property type="evidence" value="ECO:0007669"/>
    <property type="project" value="TreeGrafter"/>
</dbReference>
<dbReference type="Pfam" id="PF00181">
    <property type="entry name" value="Ribosomal_L2_N"/>
    <property type="match status" value="1"/>
</dbReference>
<dbReference type="NCBIfam" id="TIGR01171">
    <property type="entry name" value="rplB_bact"/>
    <property type="match status" value="1"/>
</dbReference>
<feature type="domain" description="Large ribosomal subunit protein uL2 C-terminal" evidence="9">
    <location>
        <begin position="126"/>
        <end position="257"/>
    </location>
</feature>
<feature type="domain" description="Large ribosomal subunit protein uL2 RNA-binding" evidence="10">
    <location>
        <begin position="44"/>
        <end position="120"/>
    </location>
</feature>
<dbReference type="InterPro" id="IPR008991">
    <property type="entry name" value="Translation_prot_SH3-like_sf"/>
</dbReference>
<evidence type="ECO:0000256" key="8">
    <source>
        <dbReference type="SAM" id="MobiDB-lite"/>
    </source>
</evidence>
<dbReference type="SMART" id="SM01383">
    <property type="entry name" value="Ribosomal_L2"/>
    <property type="match status" value="1"/>
</dbReference>
<dbReference type="SMART" id="SM01382">
    <property type="entry name" value="Ribosomal_L2_C"/>
    <property type="match status" value="1"/>
</dbReference>
<dbReference type="InterPro" id="IPR022666">
    <property type="entry name" value="Ribosomal_uL2_RNA-bd_dom"/>
</dbReference>
<gene>
    <name evidence="7 11" type="primary">rplB</name>
    <name evidence="11" type="ORF">MLEAa_1740</name>
</gene>
<proteinExistence type="inferred from homology"/>
<dbReference type="PROSITE" id="PS00467">
    <property type="entry name" value="RIBOSOMAL_L2"/>
    <property type="match status" value="1"/>
</dbReference>
<dbReference type="GO" id="GO:0003735">
    <property type="term" value="F:structural constituent of ribosome"/>
    <property type="evidence" value="ECO:0007669"/>
    <property type="project" value="InterPro"/>
</dbReference>
<dbReference type="Pfam" id="PF03947">
    <property type="entry name" value="Ribosomal_L2_C"/>
    <property type="match status" value="1"/>
</dbReference>
<dbReference type="Gene3D" id="2.40.50.140">
    <property type="entry name" value="Nucleic acid-binding proteins"/>
    <property type="match status" value="1"/>
</dbReference>
<dbReference type="GO" id="GO:0015934">
    <property type="term" value="C:large ribosomal subunit"/>
    <property type="evidence" value="ECO:0007669"/>
    <property type="project" value="InterPro"/>
</dbReference>
<dbReference type="InterPro" id="IPR005880">
    <property type="entry name" value="Ribosomal_uL2_bac/org-type"/>
</dbReference>
<feature type="region of interest" description="Disordered" evidence="8">
    <location>
        <begin position="263"/>
        <end position="282"/>
    </location>
</feature>
<comment type="caution">
    <text evidence="11">The sequence shown here is derived from an EMBL/GenBank/DDBJ whole genome shotgun (WGS) entry which is preliminary data.</text>
</comment>
<evidence type="ECO:0000313" key="12">
    <source>
        <dbReference type="Proteomes" id="UP000241093"/>
    </source>
</evidence>
<name>A0A2T4IAF7_9MOLU</name>
<reference evidence="11 12" key="1">
    <citation type="submission" date="2015-04" db="EMBL/GenBank/DDBJ databases">
        <title>Genome sequence of Mycoplasma leachii strain 06049.</title>
        <authorList>
            <person name="Sirand-Pugnet P."/>
            <person name="Breton M."/>
            <person name="Dordet-Frisoni E."/>
            <person name="Baranowski E."/>
            <person name="Barre A."/>
            <person name="Couture C."/>
            <person name="Dupuy V."/>
            <person name="Gaurivaud P."/>
            <person name="Jacob D."/>
            <person name="Lemaitre C."/>
            <person name="Manso-Silvan L."/>
            <person name="Nikolski M."/>
            <person name="Nouvel L.-X."/>
            <person name="Poumarat F."/>
            <person name="Tardy F."/>
            <person name="Thebault P."/>
            <person name="Theil S."/>
            <person name="Citti C."/>
            <person name="Thiaucourt F."/>
            <person name="Blanchard A."/>
        </authorList>
    </citation>
    <scope>NUCLEOTIDE SEQUENCE [LARGE SCALE GENOMIC DNA]</scope>
    <source>
        <strain evidence="11 12">06049</strain>
    </source>
</reference>
<dbReference type="Proteomes" id="UP000241093">
    <property type="component" value="Unassembled WGS sequence"/>
</dbReference>
<dbReference type="HAMAP" id="MF_01320_B">
    <property type="entry name" value="Ribosomal_uL2_B"/>
    <property type="match status" value="1"/>
</dbReference>
<dbReference type="RefSeq" id="WP_013447962.1">
    <property type="nucleotide sequence ID" value="NZ_LAUU01000004.1"/>
</dbReference>
<dbReference type="PANTHER" id="PTHR13691:SF5">
    <property type="entry name" value="LARGE RIBOSOMAL SUBUNIT PROTEIN UL2M"/>
    <property type="match status" value="1"/>
</dbReference>
<dbReference type="SUPFAM" id="SSF50249">
    <property type="entry name" value="Nucleic acid-binding proteins"/>
    <property type="match status" value="1"/>
</dbReference>
<dbReference type="InterPro" id="IPR002171">
    <property type="entry name" value="Ribosomal_uL2"/>
</dbReference>
<evidence type="ECO:0000256" key="6">
    <source>
        <dbReference type="ARBA" id="ARBA00035242"/>
    </source>
</evidence>
<dbReference type="Gene3D" id="4.10.950.10">
    <property type="entry name" value="Ribosomal protein L2, domain 3"/>
    <property type="match status" value="1"/>
</dbReference>
<dbReference type="PANTHER" id="PTHR13691">
    <property type="entry name" value="RIBOSOMAL PROTEIN L2"/>
    <property type="match status" value="1"/>
</dbReference>
<protein>
    <recommendedName>
        <fullName evidence="6 7">Large ribosomal subunit protein uL2</fullName>
    </recommendedName>
</protein>
<evidence type="ECO:0000256" key="1">
    <source>
        <dbReference type="ARBA" id="ARBA00005636"/>
    </source>
</evidence>
<comment type="subunit">
    <text evidence="7">Part of the 50S ribosomal subunit. Forms a bridge to the 30S subunit in the 70S ribosome.</text>
</comment>
<comment type="function">
    <text evidence="7">One of the primary rRNA binding proteins. Required for association of the 30S and 50S subunits to form the 70S ribosome, for tRNA binding and peptide bond formation. It has been suggested to have peptidyltransferase activity; this is somewhat controversial. Makes several contacts with the 16S rRNA in the 70S ribosome.</text>
</comment>
<accession>A0A2T4IAF7</accession>
<dbReference type="InterPro" id="IPR014722">
    <property type="entry name" value="Rib_uL2_dom2"/>
</dbReference>
<evidence type="ECO:0000256" key="3">
    <source>
        <dbReference type="ARBA" id="ARBA00022884"/>
    </source>
</evidence>
<dbReference type="FunFam" id="2.40.50.140:FF:000003">
    <property type="entry name" value="50S ribosomal protein L2"/>
    <property type="match status" value="1"/>
</dbReference>
<evidence type="ECO:0000259" key="9">
    <source>
        <dbReference type="SMART" id="SM01382"/>
    </source>
</evidence>
<dbReference type="InterPro" id="IPR022671">
    <property type="entry name" value="Ribosomal_uL2_CS"/>
</dbReference>
<dbReference type="InterPro" id="IPR022669">
    <property type="entry name" value="Ribosomal_uL2_C"/>
</dbReference>
<evidence type="ECO:0000313" key="11">
    <source>
        <dbReference type="EMBL" id="PTD31640.1"/>
    </source>
</evidence>
<dbReference type="InterPro" id="IPR012340">
    <property type="entry name" value="NA-bd_OB-fold"/>
</dbReference>
<comment type="similarity">
    <text evidence="1 7">Belongs to the universal ribosomal protein uL2 family.</text>
</comment>
<keyword evidence="4 7" id="KW-0689">Ribosomal protein</keyword>
<dbReference type="FunFam" id="4.10.950.10:FF:000001">
    <property type="entry name" value="50S ribosomal protein L2"/>
    <property type="match status" value="1"/>
</dbReference>
<evidence type="ECO:0000256" key="4">
    <source>
        <dbReference type="ARBA" id="ARBA00022980"/>
    </source>
</evidence>
<sequence length="282" mass="31177">MAIKKYKSTTNGRRNMTTIDYSAVLTTKNNPEKSLVVSKSSKAGRNNRGLITTRHKGGGHKQKYRIIDFKRNKRDIFGTISTIEYDPNRNAFICLVNYVDGEKRYILFAKGMQVGMKVVASENADIKVGNSAPLKNIPEGTLLHNVELKPGKGGQIARSAGSSVQLLGKDDDGRYVTLRLSSGEVRKVLSECYATIGEVGNEEYNLVNWGKAGRNRWRGIRPTVRGSVMNPNDHPHGGGEGRAPIGRKSPVTPWGKKALGVKTRNTKKTSEKLIVRKRSNKK</sequence>
<evidence type="ECO:0000256" key="2">
    <source>
        <dbReference type="ARBA" id="ARBA00022730"/>
    </source>
</evidence>
<dbReference type="InterPro" id="IPR014726">
    <property type="entry name" value="Ribosomal_uL2_dom3"/>
</dbReference>
<evidence type="ECO:0000256" key="5">
    <source>
        <dbReference type="ARBA" id="ARBA00023274"/>
    </source>
</evidence>
<dbReference type="GO" id="GO:0016740">
    <property type="term" value="F:transferase activity"/>
    <property type="evidence" value="ECO:0007669"/>
    <property type="project" value="InterPro"/>
</dbReference>
<evidence type="ECO:0000256" key="7">
    <source>
        <dbReference type="HAMAP-Rule" id="MF_01320"/>
    </source>
</evidence>
<evidence type="ECO:0000259" key="10">
    <source>
        <dbReference type="SMART" id="SM01383"/>
    </source>
</evidence>